<keyword evidence="2" id="KW-1185">Reference proteome</keyword>
<accession>B9JZT6</accession>
<protein>
    <submittedName>
        <fullName evidence="1">Uncharacterized protein</fullName>
    </submittedName>
</protein>
<dbReference type="KEGG" id="avi:Avi_3343"/>
<dbReference type="AlphaFoldDB" id="B9JZT6"/>
<organism evidence="1 2">
    <name type="scientific">Allorhizobium ampelinum (strain ATCC BAA-846 / DSM 112012 / S4)</name>
    <name type="common">Agrobacterium vitis (strain S4)</name>
    <dbReference type="NCBI Taxonomy" id="311402"/>
    <lineage>
        <taxon>Bacteria</taxon>
        <taxon>Pseudomonadati</taxon>
        <taxon>Pseudomonadota</taxon>
        <taxon>Alphaproteobacteria</taxon>
        <taxon>Hyphomicrobiales</taxon>
        <taxon>Rhizobiaceae</taxon>
        <taxon>Rhizobium/Agrobacterium group</taxon>
        <taxon>Allorhizobium</taxon>
        <taxon>Allorhizobium ampelinum</taxon>
    </lineage>
</organism>
<dbReference type="Proteomes" id="UP000001596">
    <property type="component" value="Chromosome 1"/>
</dbReference>
<proteinExistence type="predicted"/>
<gene>
    <name evidence="1" type="ordered locus">Avi_3343</name>
</gene>
<sequence length="78" mass="8905">MQSPSPFCFVDFYGLLQVGHFTNVPCAVFIVSRFQACAPDLYIVCEFYSKICVLFIRDCIVSRQFGFIVLYLSISNLC</sequence>
<dbReference type="EMBL" id="CP000633">
    <property type="protein sequence ID" value="ACM37396.1"/>
    <property type="molecule type" value="Genomic_DNA"/>
</dbReference>
<dbReference type="HOGENOM" id="CLU_2614127_0_0_5"/>
<evidence type="ECO:0000313" key="1">
    <source>
        <dbReference type="EMBL" id="ACM37396.1"/>
    </source>
</evidence>
<reference evidence="1 2" key="1">
    <citation type="journal article" date="2009" name="J. Bacteriol.">
        <title>Genome sequences of three Agrobacterium biovars help elucidate the evolution of multichromosome genomes in bacteria.</title>
        <authorList>
            <person name="Slater S.C."/>
            <person name="Goldman B.S."/>
            <person name="Goodner B."/>
            <person name="Setubal J.C."/>
            <person name="Farrand S.K."/>
            <person name="Nester E.W."/>
            <person name="Burr T.J."/>
            <person name="Banta L."/>
            <person name="Dickerman A.W."/>
            <person name="Paulsen I."/>
            <person name="Otten L."/>
            <person name="Suen G."/>
            <person name="Welch R."/>
            <person name="Almeida N.F."/>
            <person name="Arnold F."/>
            <person name="Burton O.T."/>
            <person name="Du Z."/>
            <person name="Ewing A."/>
            <person name="Godsy E."/>
            <person name="Heisel S."/>
            <person name="Houmiel K.L."/>
            <person name="Jhaveri J."/>
            <person name="Lu J."/>
            <person name="Miller N.M."/>
            <person name="Norton S."/>
            <person name="Chen Q."/>
            <person name="Phoolcharoen W."/>
            <person name="Ohlin V."/>
            <person name="Ondrusek D."/>
            <person name="Pride N."/>
            <person name="Stricklin S.L."/>
            <person name="Sun J."/>
            <person name="Wheeler C."/>
            <person name="Wilson L."/>
            <person name="Zhu H."/>
            <person name="Wood D.W."/>
        </authorList>
    </citation>
    <scope>NUCLEOTIDE SEQUENCE [LARGE SCALE GENOMIC DNA]</scope>
    <source>
        <strain evidence="2">S4 / ATCC BAA-846</strain>
    </source>
</reference>
<evidence type="ECO:0000313" key="2">
    <source>
        <dbReference type="Proteomes" id="UP000001596"/>
    </source>
</evidence>
<name>B9JZT6_ALLAM</name>